<name>A0ABP0Q0D3_9DINO</name>
<keyword evidence="2" id="KW-1185">Reference proteome</keyword>
<gene>
    <name evidence="1" type="ORF">CCMP2556_LOCUS39745</name>
</gene>
<protein>
    <submittedName>
        <fullName evidence="1">Uncharacterized protein</fullName>
    </submittedName>
</protein>
<reference evidence="1 2" key="1">
    <citation type="submission" date="2024-02" db="EMBL/GenBank/DDBJ databases">
        <authorList>
            <person name="Chen Y."/>
            <person name="Shah S."/>
            <person name="Dougan E. K."/>
            <person name="Thang M."/>
            <person name="Chan C."/>
        </authorList>
    </citation>
    <scope>NUCLEOTIDE SEQUENCE [LARGE SCALE GENOMIC DNA]</scope>
</reference>
<evidence type="ECO:0000313" key="2">
    <source>
        <dbReference type="Proteomes" id="UP001642484"/>
    </source>
</evidence>
<comment type="caution">
    <text evidence="1">The sequence shown here is derived from an EMBL/GenBank/DDBJ whole genome shotgun (WGS) entry which is preliminary data.</text>
</comment>
<dbReference type="Proteomes" id="UP001642484">
    <property type="component" value="Unassembled WGS sequence"/>
</dbReference>
<dbReference type="EMBL" id="CAXAMN010023813">
    <property type="protein sequence ID" value="CAK9081182.1"/>
    <property type="molecule type" value="Genomic_DNA"/>
</dbReference>
<evidence type="ECO:0000313" key="1">
    <source>
        <dbReference type="EMBL" id="CAK9081182.1"/>
    </source>
</evidence>
<organism evidence="1 2">
    <name type="scientific">Durusdinium trenchii</name>
    <dbReference type="NCBI Taxonomy" id="1381693"/>
    <lineage>
        <taxon>Eukaryota</taxon>
        <taxon>Sar</taxon>
        <taxon>Alveolata</taxon>
        <taxon>Dinophyceae</taxon>
        <taxon>Suessiales</taxon>
        <taxon>Symbiodiniaceae</taxon>
        <taxon>Durusdinium</taxon>
    </lineage>
</organism>
<sequence length="1120" mass="126313">MGEDRLLVHERCQRLTLDEDNALLSKAGYLVTQDDGPQQLWWSANFLYDKFKADGDEKRTLHKWMVYFKQKVSDSDLCGDAFFCHTRSATLPQHALHDNVMTTRSIVAFLCSCLVESRTAKTVQMVKDWVPSLCSRFCSMLTHSVSIDIEGLPPLMLSPAGLVKGLENTLSSQHRTCFTAWQKEWQAMFDCGDLKDSLYSESDSTVSLQELLLFIFGVERRRRGSGGHVWAKNSPSGSALYKLQRAVVEYLANGVELYVLHEYVPRHNTLKAIPSRRLANAPDAAGVLDGQVRPKPSVRVQMTPDAIYAILSRARETSVSMKGALDLLQEENMSAMAGCKPTAVDPWVRRALCIYDQRATLSLVGVNHFNLVADASTHSGKEENKLLRVASYRQLQAMSQQLNLLSGGHIANLDHFSLPAGVVLKAVPHGSARFTERHDSGRVRAGFAAANGEREMLLPEARSWWLDVPLLVLQLDQGPTCCGGAAFAIGKMDKLIIAKWDVIHRAIRDVKLALLHGAGGEFFQAQFHSQYLFSMAYKPFGNSGFFEDKKRLLELMLSKESFDSCPLFDECWEKIRQEVGMEPSSTKKEVWDTLPLLPGFSTKQTMPKLSRWFSWNESAQENVPEWSSLKLCLAYHFDDLNLDPDKAYAERQQKQSNNDGTKSATNMRKEFGRLKEKVLELSQLLLKHRLWSLSKSAAPPDCYAGLLSADRDLQEAAASLLAADHRYLLQLEQVAATSTSTPKLLTDLNLVFTSPIRLLFLAFEESSYSSQSPGGIHLLRGMLKTLPDSKIVEDIHGKLKRNAKKGSNRKQSLGALQELVTSSSVFETREINDKAFVTKEVFMEAFPRTKDRKRKRYLARLHRLPKEWSEMMARKTWATISEETLHQGTAALCFLRSYMKDNMGRQGIRISHGCFSKFAVELCLMIRSAGDGFPEYLGFCLGNAFWSSLFWPVCLYQDGDFEGFFLDPQGEAEWVHVVNPQAWTVLVHDAVLCGNQILMVVNSRVPLLHFFLEKASHRKALTISDLTSLAEVLSLGRDQFDPKKMNRETLLKAIIDHVGVNDPDWLSKVKDSMDKPVPEKQIGDCLDELLMAELPQEDQREFKEISEEIDNKKKMWLESG</sequence>
<proteinExistence type="predicted"/>
<accession>A0ABP0Q0D3</accession>